<feature type="region of interest" description="Disordered" evidence="1">
    <location>
        <begin position="237"/>
        <end position="264"/>
    </location>
</feature>
<dbReference type="PaxDb" id="3055-EDO97098"/>
<dbReference type="PANTHER" id="PTHR20953:SF13">
    <property type="entry name" value="EXPRESSED PROTEIN"/>
    <property type="match status" value="1"/>
</dbReference>
<organism evidence="2 3">
    <name type="scientific">Chlamydomonas reinhardtii</name>
    <name type="common">Chlamydomonas smithii</name>
    <dbReference type="NCBI Taxonomy" id="3055"/>
    <lineage>
        <taxon>Eukaryota</taxon>
        <taxon>Viridiplantae</taxon>
        <taxon>Chlorophyta</taxon>
        <taxon>core chlorophytes</taxon>
        <taxon>Chlorophyceae</taxon>
        <taxon>CS clade</taxon>
        <taxon>Chlamydomonadales</taxon>
        <taxon>Chlamydomonadaceae</taxon>
        <taxon>Chlamydomonas</taxon>
    </lineage>
</organism>
<gene>
    <name evidence="2" type="ORF">CHLRE_06g300400v5</name>
</gene>
<keyword evidence="3" id="KW-1185">Reference proteome</keyword>
<reference evidence="2 3" key="1">
    <citation type="journal article" date="2007" name="Science">
        <title>The Chlamydomonas genome reveals the evolution of key animal and plant functions.</title>
        <authorList>
            <person name="Merchant S.S."/>
            <person name="Prochnik S.E."/>
            <person name="Vallon O."/>
            <person name="Harris E.H."/>
            <person name="Karpowicz S.J."/>
            <person name="Witman G.B."/>
            <person name="Terry A."/>
            <person name="Salamov A."/>
            <person name="Fritz-Laylin L.K."/>
            <person name="Marechal-Drouard L."/>
            <person name="Marshall W.F."/>
            <person name="Qu L.H."/>
            <person name="Nelson D.R."/>
            <person name="Sanderfoot A.A."/>
            <person name="Spalding M.H."/>
            <person name="Kapitonov V.V."/>
            <person name="Ren Q."/>
            <person name="Ferris P."/>
            <person name="Lindquist E."/>
            <person name="Shapiro H."/>
            <person name="Lucas S.M."/>
            <person name="Grimwood J."/>
            <person name="Schmutz J."/>
            <person name="Cardol P."/>
            <person name="Cerutti H."/>
            <person name="Chanfreau G."/>
            <person name="Chen C.L."/>
            <person name="Cognat V."/>
            <person name="Croft M.T."/>
            <person name="Dent R."/>
            <person name="Dutcher S."/>
            <person name="Fernandez E."/>
            <person name="Fukuzawa H."/>
            <person name="Gonzalez-Ballester D."/>
            <person name="Gonzalez-Halphen D."/>
            <person name="Hallmann A."/>
            <person name="Hanikenne M."/>
            <person name="Hippler M."/>
            <person name="Inwood W."/>
            <person name="Jabbari K."/>
            <person name="Kalanon M."/>
            <person name="Kuras R."/>
            <person name="Lefebvre P.A."/>
            <person name="Lemaire S.D."/>
            <person name="Lobanov A.V."/>
            <person name="Lohr M."/>
            <person name="Manuell A."/>
            <person name="Meier I."/>
            <person name="Mets L."/>
            <person name="Mittag M."/>
            <person name="Mittelmeier T."/>
            <person name="Moroney J.V."/>
            <person name="Moseley J."/>
            <person name="Napoli C."/>
            <person name="Nedelcu A.M."/>
            <person name="Niyogi K."/>
            <person name="Novoselov S.V."/>
            <person name="Paulsen I.T."/>
            <person name="Pazour G."/>
            <person name="Purton S."/>
            <person name="Ral J.P."/>
            <person name="Riano-Pachon D.M."/>
            <person name="Riekhof W."/>
            <person name="Rymarquis L."/>
            <person name="Schroda M."/>
            <person name="Stern D."/>
            <person name="Umen J."/>
            <person name="Willows R."/>
            <person name="Wilson N."/>
            <person name="Zimmer S.L."/>
            <person name="Allmer J."/>
            <person name="Balk J."/>
            <person name="Bisova K."/>
            <person name="Chen C.J."/>
            <person name="Elias M."/>
            <person name="Gendler K."/>
            <person name="Hauser C."/>
            <person name="Lamb M.R."/>
            <person name="Ledford H."/>
            <person name="Long J.C."/>
            <person name="Minagawa J."/>
            <person name="Page M.D."/>
            <person name="Pan J."/>
            <person name="Pootakham W."/>
            <person name="Roje S."/>
            <person name="Rose A."/>
            <person name="Stahlberg E."/>
            <person name="Terauchi A.M."/>
            <person name="Yang P."/>
            <person name="Ball S."/>
            <person name="Bowler C."/>
            <person name="Dieckmann C.L."/>
            <person name="Gladyshev V.N."/>
            <person name="Green P."/>
            <person name="Jorgensen R."/>
            <person name="Mayfield S."/>
            <person name="Mueller-Roeber B."/>
            <person name="Rajamani S."/>
            <person name="Sayre R.T."/>
            <person name="Brokstein P."/>
            <person name="Dubchak I."/>
            <person name="Goodstein D."/>
            <person name="Hornick L."/>
            <person name="Huang Y.W."/>
            <person name="Jhaveri J."/>
            <person name="Luo Y."/>
            <person name="Martinez D."/>
            <person name="Ngau W.C."/>
            <person name="Otillar B."/>
            <person name="Poliakov A."/>
            <person name="Porter A."/>
            <person name="Szajkowski L."/>
            <person name="Werner G."/>
            <person name="Zhou K."/>
            <person name="Grigoriev I.V."/>
            <person name="Rokhsar D.S."/>
            <person name="Grossman A.R."/>
        </authorList>
    </citation>
    <scope>NUCLEOTIDE SEQUENCE [LARGE SCALE GENOMIC DNA]</scope>
    <source>
        <strain evidence="3">CC-503</strain>
    </source>
</reference>
<evidence type="ECO:0000256" key="1">
    <source>
        <dbReference type="SAM" id="MobiDB-lite"/>
    </source>
</evidence>
<dbReference type="PANTHER" id="PTHR20953">
    <property type="entry name" value="KINASE-RELATED"/>
    <property type="match status" value="1"/>
</dbReference>
<dbReference type="AlphaFoldDB" id="A0A2K3DQW7"/>
<dbReference type="InParanoid" id="A0A2K3DQW7"/>
<protein>
    <submittedName>
        <fullName evidence="2">Uncharacterized protein</fullName>
    </submittedName>
</protein>
<sequence length="288" mass="29753">MKLLQCPCCATEVEPQLVLTIWQLNDPSSTLHVMTANGSVEAPKPVYCWRVCKFDRRVHVLEEAEAARSISQRGVMLVATAHGTDLRSIMGNPDLNSLVGGMQTVILGDAAAGAAHGGAKTRTERRGEPTFRCLVEVQGRGMLRLRPDVAASVDALLGGDDARTGGGPGGGGRGSLPNAAVGSGGHRLVSPGSLLLCVNGGDSVGGGSGAAAVAEAAEAAGRQQEQRRVQEAERLLLPGGPPLEQLRWSRQKGAGAHASEPWTAGATDPGLCVRLLLPTADATWSAAH</sequence>
<evidence type="ECO:0000313" key="2">
    <source>
        <dbReference type="EMBL" id="PNW82941.1"/>
    </source>
</evidence>
<evidence type="ECO:0000313" key="3">
    <source>
        <dbReference type="Proteomes" id="UP000006906"/>
    </source>
</evidence>
<accession>A0A2K3DQW7</accession>
<proteinExistence type="predicted"/>
<feature type="region of interest" description="Disordered" evidence="1">
    <location>
        <begin position="160"/>
        <end position="184"/>
    </location>
</feature>
<dbReference type="GeneID" id="66053853"/>
<dbReference type="OrthoDB" id="550661at2759"/>
<dbReference type="Proteomes" id="UP000006906">
    <property type="component" value="Chromosome 6"/>
</dbReference>
<dbReference type="Gramene" id="PNW82941">
    <property type="protein sequence ID" value="PNW82941"/>
    <property type="gene ID" value="CHLRE_06g300400v5"/>
</dbReference>
<dbReference type="KEGG" id="cre:CHLRE_06g300400v5"/>
<dbReference type="EMBL" id="CM008967">
    <property type="protein sequence ID" value="PNW82941.1"/>
    <property type="molecule type" value="Genomic_DNA"/>
</dbReference>
<dbReference type="RefSeq" id="XP_042924295.1">
    <property type="nucleotide sequence ID" value="XM_043063589.1"/>
</dbReference>
<name>A0A2K3DQW7_CHLRE</name>
<feature type="compositionally biased region" description="Gly residues" evidence="1">
    <location>
        <begin position="164"/>
        <end position="174"/>
    </location>
</feature>